<organism evidence="1">
    <name type="scientific">marine metagenome</name>
    <dbReference type="NCBI Taxonomy" id="408172"/>
    <lineage>
        <taxon>unclassified sequences</taxon>
        <taxon>metagenomes</taxon>
        <taxon>ecological metagenomes</taxon>
    </lineage>
</organism>
<dbReference type="EMBL" id="UINC01111289">
    <property type="protein sequence ID" value="SVC79401.1"/>
    <property type="molecule type" value="Genomic_DNA"/>
</dbReference>
<name>A0A382Q5A1_9ZZZZ</name>
<sequence>VEVHISVFLAASQCLWPHASLADHSAHPEFFHDVRLIGLFAYRSGRSRCCDLPISIVVLQHYGPTVIYNSAFKTYSFGQIAALMQIFVDCIPPGE</sequence>
<gene>
    <name evidence="1" type="ORF">METZ01_LOCUS332255</name>
</gene>
<proteinExistence type="predicted"/>
<dbReference type="AlphaFoldDB" id="A0A382Q5A1"/>
<evidence type="ECO:0000313" key="1">
    <source>
        <dbReference type="EMBL" id="SVC79401.1"/>
    </source>
</evidence>
<feature type="non-terminal residue" evidence="1">
    <location>
        <position position="1"/>
    </location>
</feature>
<accession>A0A382Q5A1</accession>
<reference evidence="1" key="1">
    <citation type="submission" date="2018-05" db="EMBL/GenBank/DDBJ databases">
        <authorList>
            <person name="Lanie J.A."/>
            <person name="Ng W.-L."/>
            <person name="Kazmierczak K.M."/>
            <person name="Andrzejewski T.M."/>
            <person name="Davidsen T.M."/>
            <person name="Wayne K.J."/>
            <person name="Tettelin H."/>
            <person name="Glass J.I."/>
            <person name="Rusch D."/>
            <person name="Podicherti R."/>
            <person name="Tsui H.-C.T."/>
            <person name="Winkler M.E."/>
        </authorList>
    </citation>
    <scope>NUCLEOTIDE SEQUENCE</scope>
</reference>
<protein>
    <submittedName>
        <fullName evidence="1">Uncharacterized protein</fullName>
    </submittedName>
</protein>
<feature type="non-terminal residue" evidence="1">
    <location>
        <position position="95"/>
    </location>
</feature>